<comment type="caution">
    <text evidence="1">The sequence shown here is derived from an EMBL/GenBank/DDBJ whole genome shotgun (WGS) entry which is preliminary data.</text>
</comment>
<sequence length="94" mass="10843">MQVFKTINIHNGFNIPHPDDSIKSHGVIPREPDGYSVGKYRLLTAFVYLDWTTFIVRRKGHDISVAIKKSLPVVPEEVDYRNLHKPSLKVWISD</sequence>
<keyword evidence="2" id="KW-1185">Reference proteome</keyword>
<accession>A0AAV4NPX4</accession>
<reference evidence="1 2" key="1">
    <citation type="submission" date="2021-06" db="EMBL/GenBank/DDBJ databases">
        <title>Caerostris extrusa draft genome.</title>
        <authorList>
            <person name="Kono N."/>
            <person name="Arakawa K."/>
        </authorList>
    </citation>
    <scope>NUCLEOTIDE SEQUENCE [LARGE SCALE GENOMIC DNA]</scope>
</reference>
<dbReference type="Proteomes" id="UP001054945">
    <property type="component" value="Unassembled WGS sequence"/>
</dbReference>
<dbReference type="EMBL" id="BPLR01003582">
    <property type="protein sequence ID" value="GIX86355.1"/>
    <property type="molecule type" value="Genomic_DNA"/>
</dbReference>
<gene>
    <name evidence="1" type="ORF">CEXT_365771</name>
</gene>
<protein>
    <submittedName>
        <fullName evidence="1">Uncharacterized protein</fullName>
    </submittedName>
</protein>
<evidence type="ECO:0000313" key="2">
    <source>
        <dbReference type="Proteomes" id="UP001054945"/>
    </source>
</evidence>
<dbReference type="AlphaFoldDB" id="A0AAV4NPX4"/>
<organism evidence="1 2">
    <name type="scientific">Caerostris extrusa</name>
    <name type="common">Bark spider</name>
    <name type="synonym">Caerostris bankana</name>
    <dbReference type="NCBI Taxonomy" id="172846"/>
    <lineage>
        <taxon>Eukaryota</taxon>
        <taxon>Metazoa</taxon>
        <taxon>Ecdysozoa</taxon>
        <taxon>Arthropoda</taxon>
        <taxon>Chelicerata</taxon>
        <taxon>Arachnida</taxon>
        <taxon>Araneae</taxon>
        <taxon>Araneomorphae</taxon>
        <taxon>Entelegynae</taxon>
        <taxon>Araneoidea</taxon>
        <taxon>Araneidae</taxon>
        <taxon>Caerostris</taxon>
    </lineage>
</organism>
<evidence type="ECO:0000313" key="1">
    <source>
        <dbReference type="EMBL" id="GIX86355.1"/>
    </source>
</evidence>
<proteinExistence type="predicted"/>
<name>A0AAV4NPX4_CAEEX</name>